<evidence type="ECO:0000259" key="8">
    <source>
        <dbReference type="Pfam" id="PF01895"/>
    </source>
</evidence>
<feature type="transmembrane region" description="Helical" evidence="7">
    <location>
        <begin position="135"/>
        <end position="153"/>
    </location>
</feature>
<dbReference type="Pfam" id="PF02690">
    <property type="entry name" value="Na_Pi_cotrans"/>
    <property type="match status" value="1"/>
</dbReference>
<feature type="transmembrane region" description="Helical" evidence="7">
    <location>
        <begin position="102"/>
        <end position="123"/>
    </location>
</feature>
<feature type="transmembrane region" description="Helical" evidence="7">
    <location>
        <begin position="6"/>
        <end position="27"/>
    </location>
</feature>
<evidence type="ECO:0000313" key="9">
    <source>
        <dbReference type="EMBL" id="EEX20659.1"/>
    </source>
</evidence>
<dbReference type="Pfam" id="PF01895">
    <property type="entry name" value="PhoU"/>
    <property type="match status" value="2"/>
</dbReference>
<dbReference type="Gene3D" id="1.20.58.220">
    <property type="entry name" value="Phosphate transport system protein phou homolog 2, domain 2"/>
    <property type="match status" value="1"/>
</dbReference>
<dbReference type="NCBIfam" id="TIGR00704">
    <property type="entry name" value="NaPi_cotrn_rel"/>
    <property type="match status" value="1"/>
</dbReference>
<keyword evidence="6" id="KW-0175">Coiled coil</keyword>
<evidence type="ECO:0000256" key="4">
    <source>
        <dbReference type="ARBA" id="ARBA00022989"/>
    </source>
</evidence>
<dbReference type="InterPro" id="IPR004633">
    <property type="entry name" value="NaPi_cotrn-rel/YqeW-like"/>
</dbReference>
<dbReference type="GO" id="GO:0005886">
    <property type="term" value="C:plasma membrane"/>
    <property type="evidence" value="ECO:0007669"/>
    <property type="project" value="UniProtKB-SubCell"/>
</dbReference>
<dbReference type="GO" id="GO:0005436">
    <property type="term" value="F:sodium:phosphate symporter activity"/>
    <property type="evidence" value="ECO:0007669"/>
    <property type="project" value="InterPro"/>
</dbReference>
<evidence type="ECO:0000256" key="5">
    <source>
        <dbReference type="ARBA" id="ARBA00023136"/>
    </source>
</evidence>
<gene>
    <name evidence="9" type="ORF">BLAHAN_06629</name>
</gene>
<feature type="domain" description="PhoU" evidence="8">
    <location>
        <begin position="347"/>
        <end position="433"/>
    </location>
</feature>
<sequence length="544" mass="59785">MNIENLLSLIGGLGLFLYGMTVMGESIEKAAGAKMRSFLDFFTKNRFIGMLFGMLFCAIVQSSSATTVMVVSFVNAGLMNLVQAAGVIMGANVGTTITSQLVAFNLSQAAPVFLMLGVIATMFCKNNKVKQIGEVILGFGVLFMGLSLMSGSMEGMKESSFVVELLHGINNPFLGILIGFVITAIIQSSSVTVSIVLLMAQQGLLPLWICFYIILGCNIGSCTTALLASISGNKDAKRAAMIHFLFNVMGTIVIAAILLLGESWVEAGIRRISGDNIGRCVANAHTFFKVFQVIILFPFAKWIVKLTYLFVPDKAVREKQEGFQLEYIGPASVFSPNTAVVEVTKELERMGHIAVENLTDAVNVLMKPEDKGIQKVYETEKQINYMNHAITDYLVKISQSTLPMDDMKNIGGLFHVVNDIERIGDHAENAADSAVLRKEKNISFSKEAEAELLEMLHRVIKITNYSIDMFSNNSKEHLQEILDLENGIDQMERDLQEAHVERLKKGKCKQEAGMIFSDIISGLERVADHATNIAFSILDEEPEE</sequence>
<keyword evidence="2" id="KW-1003">Cell membrane</keyword>
<feature type="transmembrane region" description="Helical" evidence="7">
    <location>
        <begin position="205"/>
        <end position="228"/>
    </location>
</feature>
<dbReference type="SUPFAM" id="SSF109755">
    <property type="entry name" value="PhoU-like"/>
    <property type="match status" value="1"/>
</dbReference>
<feature type="transmembrane region" description="Helical" evidence="7">
    <location>
        <begin position="173"/>
        <end position="198"/>
    </location>
</feature>
<dbReference type="NCBIfam" id="NF037997">
    <property type="entry name" value="Na_Pi_symport"/>
    <property type="match status" value="1"/>
</dbReference>
<keyword evidence="4 7" id="KW-1133">Transmembrane helix</keyword>
<dbReference type="KEGG" id="bhan:CGC63_05740"/>
<keyword evidence="3 7" id="KW-0812">Transmembrane</keyword>
<dbReference type="eggNOG" id="COG1283">
    <property type="taxonomic scope" value="Bacteria"/>
</dbReference>
<dbReference type="PANTHER" id="PTHR10010">
    <property type="entry name" value="SOLUTE CARRIER FAMILY 34 SODIUM PHOSPHATE , MEMBER 2-RELATED"/>
    <property type="match status" value="1"/>
</dbReference>
<feature type="transmembrane region" description="Helical" evidence="7">
    <location>
        <begin position="47"/>
        <end position="74"/>
    </location>
</feature>
<keyword evidence="10" id="KW-1185">Reference proteome</keyword>
<feature type="transmembrane region" description="Helical" evidence="7">
    <location>
        <begin position="240"/>
        <end position="261"/>
    </location>
</feature>
<dbReference type="PANTHER" id="PTHR10010:SF46">
    <property type="entry name" value="SODIUM-DEPENDENT PHOSPHATE TRANSPORT PROTEIN 2B"/>
    <property type="match status" value="1"/>
</dbReference>
<dbReference type="InterPro" id="IPR003841">
    <property type="entry name" value="Na/Pi_transpt"/>
</dbReference>
<feature type="domain" description="PhoU" evidence="8">
    <location>
        <begin position="452"/>
        <end position="534"/>
    </location>
</feature>
<comment type="subcellular location">
    <subcellularLocation>
        <location evidence="1">Cell membrane</location>
        <topology evidence="1">Multi-pass membrane protein</topology>
    </subcellularLocation>
</comment>
<dbReference type="EMBL" id="ABYU02000042">
    <property type="protein sequence ID" value="EEX20659.1"/>
    <property type="molecule type" value="Genomic_DNA"/>
</dbReference>
<evidence type="ECO:0000256" key="2">
    <source>
        <dbReference type="ARBA" id="ARBA00022475"/>
    </source>
</evidence>
<dbReference type="RefSeq" id="WP_004222676.1">
    <property type="nucleotide sequence ID" value="NZ_CP022413.2"/>
</dbReference>
<dbReference type="GO" id="GO:0044341">
    <property type="term" value="P:sodium-dependent phosphate transport"/>
    <property type="evidence" value="ECO:0007669"/>
    <property type="project" value="InterPro"/>
</dbReference>
<name>C9LB24_BLAHA</name>
<accession>C9LB24</accession>
<comment type="caution">
    <text evidence="9">The sequence shown here is derived from an EMBL/GenBank/DDBJ whole genome shotgun (WGS) entry which is preliminary data.</text>
</comment>
<dbReference type="STRING" id="537007.BLAHAN_06629"/>
<evidence type="ECO:0000256" key="7">
    <source>
        <dbReference type="SAM" id="Phobius"/>
    </source>
</evidence>
<reference evidence="9" key="1">
    <citation type="submission" date="2009-09" db="EMBL/GenBank/DDBJ databases">
        <authorList>
            <person name="Weinstock G."/>
            <person name="Sodergren E."/>
            <person name="Clifton S."/>
            <person name="Fulton L."/>
            <person name="Fulton B."/>
            <person name="Courtney L."/>
            <person name="Fronick C."/>
            <person name="Harrison M."/>
            <person name="Strong C."/>
            <person name="Farmer C."/>
            <person name="Delahaunty K."/>
            <person name="Markovic C."/>
            <person name="Hall O."/>
            <person name="Minx P."/>
            <person name="Tomlinson C."/>
            <person name="Mitreva M."/>
            <person name="Nelson J."/>
            <person name="Hou S."/>
            <person name="Wollam A."/>
            <person name="Pepin K.H."/>
            <person name="Johnson M."/>
            <person name="Bhonagiri V."/>
            <person name="Nash W.E."/>
            <person name="Warren W."/>
            <person name="Chinwalla A."/>
            <person name="Mardis E.R."/>
            <person name="Wilson R.K."/>
        </authorList>
    </citation>
    <scope>NUCLEOTIDE SEQUENCE [LARGE SCALE GENOMIC DNA]</scope>
    <source>
        <strain evidence="9">DSM 20583</strain>
    </source>
</reference>
<feature type="coiled-coil region" evidence="6">
    <location>
        <begin position="474"/>
        <end position="501"/>
    </location>
</feature>
<protein>
    <submittedName>
        <fullName evidence="9">Na/Pi-cotransporter II-like protein</fullName>
    </submittedName>
</protein>
<keyword evidence="5 7" id="KW-0472">Membrane</keyword>
<dbReference type="HOGENOM" id="CLU_025623_0_1_9"/>
<evidence type="ECO:0000313" key="10">
    <source>
        <dbReference type="Proteomes" id="UP000003755"/>
    </source>
</evidence>
<evidence type="ECO:0000256" key="6">
    <source>
        <dbReference type="SAM" id="Coils"/>
    </source>
</evidence>
<dbReference type="AlphaFoldDB" id="C9LB24"/>
<evidence type="ECO:0000256" key="3">
    <source>
        <dbReference type="ARBA" id="ARBA00022692"/>
    </source>
</evidence>
<organism evidence="9 10">
    <name type="scientific">Blautia hansenii DSM 20583</name>
    <dbReference type="NCBI Taxonomy" id="537007"/>
    <lineage>
        <taxon>Bacteria</taxon>
        <taxon>Bacillati</taxon>
        <taxon>Bacillota</taxon>
        <taxon>Clostridia</taxon>
        <taxon>Lachnospirales</taxon>
        <taxon>Lachnospiraceae</taxon>
        <taxon>Blautia</taxon>
    </lineage>
</organism>
<evidence type="ECO:0000256" key="1">
    <source>
        <dbReference type="ARBA" id="ARBA00004651"/>
    </source>
</evidence>
<proteinExistence type="predicted"/>
<dbReference type="InterPro" id="IPR038078">
    <property type="entry name" value="PhoU-like_sf"/>
</dbReference>
<dbReference type="Proteomes" id="UP000003755">
    <property type="component" value="Unassembled WGS sequence"/>
</dbReference>
<dbReference type="InterPro" id="IPR026022">
    <property type="entry name" value="PhoU_dom"/>
</dbReference>